<keyword evidence="2" id="KW-0233">DNA recombination</keyword>
<dbReference type="InterPro" id="IPR011010">
    <property type="entry name" value="DNA_brk_join_enz"/>
</dbReference>
<evidence type="ECO:0000256" key="1">
    <source>
        <dbReference type="ARBA" id="ARBA00022908"/>
    </source>
</evidence>
<dbReference type="OrthoDB" id="5841477at2"/>
<organism evidence="4 5">
    <name type="scientific">Vibrio panuliri</name>
    <dbReference type="NCBI Taxonomy" id="1381081"/>
    <lineage>
        <taxon>Bacteria</taxon>
        <taxon>Pseudomonadati</taxon>
        <taxon>Pseudomonadota</taxon>
        <taxon>Gammaproteobacteria</taxon>
        <taxon>Vibrionales</taxon>
        <taxon>Vibrionaceae</taxon>
        <taxon>Vibrio</taxon>
    </lineage>
</organism>
<dbReference type="STRING" id="1381081.BIY22_03730"/>
<feature type="domain" description="Tyr recombinase" evidence="3">
    <location>
        <begin position="489"/>
        <end position="697"/>
    </location>
</feature>
<dbReference type="EMBL" id="MJMJ01000012">
    <property type="protein sequence ID" value="OLQ90125.1"/>
    <property type="molecule type" value="Genomic_DNA"/>
</dbReference>
<evidence type="ECO:0000313" key="4">
    <source>
        <dbReference type="EMBL" id="OLQ90125.1"/>
    </source>
</evidence>
<proteinExistence type="predicted"/>
<dbReference type="GO" id="GO:0006310">
    <property type="term" value="P:DNA recombination"/>
    <property type="evidence" value="ECO:0007669"/>
    <property type="project" value="UniProtKB-KW"/>
</dbReference>
<name>A0A1Q9HIG6_9VIBR</name>
<accession>A0A1Q9HIG6</accession>
<keyword evidence="1" id="KW-0229">DNA integration</keyword>
<dbReference type="Proteomes" id="UP000186313">
    <property type="component" value="Unassembled WGS sequence"/>
</dbReference>
<dbReference type="Gene3D" id="1.10.443.10">
    <property type="entry name" value="Intergrase catalytic core"/>
    <property type="match status" value="1"/>
</dbReference>
<dbReference type="GO" id="GO:0003677">
    <property type="term" value="F:DNA binding"/>
    <property type="evidence" value="ECO:0007669"/>
    <property type="project" value="InterPro"/>
</dbReference>
<reference evidence="4 5" key="1">
    <citation type="submission" date="2016-09" db="EMBL/GenBank/DDBJ databases">
        <title>Genomic Taxonomy of the Vibrionaceae.</title>
        <authorList>
            <person name="Gonzalez-Castillo A."/>
            <person name="Gomez-Gil B."/>
            <person name="Enciso-Ibarra K."/>
        </authorList>
    </citation>
    <scope>NUCLEOTIDE SEQUENCE [LARGE SCALE GENOMIC DNA]</scope>
    <source>
        <strain evidence="4 5">CAIM 703</strain>
    </source>
</reference>
<dbReference type="PANTHER" id="PTHR30349:SF64">
    <property type="entry name" value="PROPHAGE INTEGRASE INTD-RELATED"/>
    <property type="match status" value="1"/>
</dbReference>
<evidence type="ECO:0000259" key="3">
    <source>
        <dbReference type="PROSITE" id="PS51898"/>
    </source>
</evidence>
<dbReference type="GO" id="GO:0015074">
    <property type="term" value="P:DNA integration"/>
    <property type="evidence" value="ECO:0007669"/>
    <property type="project" value="UniProtKB-KW"/>
</dbReference>
<evidence type="ECO:0000256" key="2">
    <source>
        <dbReference type="ARBA" id="ARBA00023172"/>
    </source>
</evidence>
<dbReference type="InterPro" id="IPR002104">
    <property type="entry name" value="Integrase_catalytic"/>
</dbReference>
<dbReference type="SUPFAM" id="SSF56349">
    <property type="entry name" value="DNA breaking-rejoining enzymes"/>
    <property type="match status" value="1"/>
</dbReference>
<dbReference type="AlphaFoldDB" id="A0A1Q9HIG6"/>
<evidence type="ECO:0000313" key="5">
    <source>
        <dbReference type="Proteomes" id="UP000186313"/>
    </source>
</evidence>
<dbReference type="RefSeq" id="WP_075707413.1">
    <property type="nucleotide sequence ID" value="NZ_MJMJ01000012.1"/>
</dbReference>
<protein>
    <recommendedName>
        <fullName evidence="3">Tyr recombinase domain-containing protein</fullName>
    </recommendedName>
</protein>
<dbReference type="InterPro" id="IPR013762">
    <property type="entry name" value="Integrase-like_cat_sf"/>
</dbReference>
<gene>
    <name evidence="4" type="ORF">BIY22_03730</name>
</gene>
<dbReference type="PANTHER" id="PTHR30349">
    <property type="entry name" value="PHAGE INTEGRASE-RELATED"/>
    <property type="match status" value="1"/>
</dbReference>
<dbReference type="PROSITE" id="PS51898">
    <property type="entry name" value="TYR_RECOMBINASE"/>
    <property type="match status" value="1"/>
</dbReference>
<sequence length="1049" mass="121381">MTREDIFNAELSEKYQALAEGEVLEYLTLCDVPKMKSVEKRKHIDKVYQFTAKFLVIDDSHVTPESITKVISKLSTSFEEHNLQMKLLNLLLSIIEKTTGLKSGPLPAIVQLRQEQPTLTPDRLLNSQLYQAMYDLLEDRNACYEYLVNPGGNRGFLVMWLVLKEGIRYLSDVVKIIDNQDAIYTIDQHWFFESKDKRFWLSTKAELLLSAYFREQRPKIKSKVMSEVNQLLHENRIIPVLEQIKFSVLSDALRSEFTLSFSSLEFGLSSYIHKSTHLKKHSLYRLITGIPIEVKTLNSSELITTVRQKRAWTSSFALSSGALRNRPESEIKELTVREQLKLIDKFTKRMTALGLKERKTTTTVLRDELREFLENSEQSKSYPWCWLVLGWMYQLLDKGGKVKSRLKLNTIRSYIDYVAKPFITEFSGCEPSLLDSLDWAEKLNIAAEQIQAPTKKSYLLYFAEYLIESEIAVGLCLSDIDIPAVGATVNANLLTLEEADEVVAELQRYGAVLGKLAQIVLCLGFYGGLRRGEISGLQYKDFHFNDDLSYFNLHIRPNRYRELKSSDSSRNLPLDVLMPKDVCIQLRDYLDKHKIKFKRFDSLIFDDRAILNQAFDIITVAMQRVTGDASLRFHHCRHSFCNWNWIRIHHANDAQITPFRFLQHDYFSEGTCKQLSDRLAITSYSRKRMWLLASLLGHASPTTTISSYLHIGDWIRRACFANHCATDFELRAFWGQRIKVDEWRRAGIKSTITQLRKNVTPATLCYPIYTIPHLELVQSENRLQEQVEKDVSLTLLWRIIRRLGEGFSVSEVSEGLNVRALLVEQVIEKDQTCMALAYAQSKYTLNPLVNYHKLDSGNIDSVQNLIHRYEKAKMTQDFSKLDLTLIPRIVEALVGAKDGLIRTNDNKAALTLIRLLKLLKIPEENLRIKWYFPSGHSFVGKQLQTYRTHYKYWQDAISKNCGYTNLKVECIAPHTLRGQLPQSNSEITWSDDGRFLNYNPPGYITIHVLRKRFKNVRYDEHCQVMNTPQRTKALISFIRLLCIKSLLQS</sequence>
<comment type="caution">
    <text evidence="4">The sequence shown here is derived from an EMBL/GenBank/DDBJ whole genome shotgun (WGS) entry which is preliminary data.</text>
</comment>
<dbReference type="InterPro" id="IPR050090">
    <property type="entry name" value="Tyrosine_recombinase_XerCD"/>
</dbReference>
<dbReference type="Pfam" id="PF00589">
    <property type="entry name" value="Phage_integrase"/>
    <property type="match status" value="1"/>
</dbReference>